<feature type="transmembrane region" description="Helical" evidence="1">
    <location>
        <begin position="292"/>
        <end position="313"/>
    </location>
</feature>
<name>A0ABX8RIW6_NOCIO</name>
<sequence>MGHKTVPPAAEAEHTAWVGGAGRIGDADRVGDAGQVCGADRVGGAALAGGADSAGEADRDGGAGQAGGAVRASGVGEMARAGARLVGVDLARGIAVLGMFAAHVGPDAGRGGGIGFVMELTHGRSSALFAFLAGFSILLITGRRAAKTGRDGRQAVVKVLIRAGILLVLGTALTALGTAVEVILAYYGLYFLLALPLRRLRAVTLAVVATVSALVLPQLWFAVLAQDTGWIDAVNRFDPLAWASGRGDPIGSAGGLTGLLLTGSYPALSWLPFVIAGMAVARLDLSATVIRVRLALTGVGLALLGYGGSALALQLSPGETTPFGIMNAPWWSDLAEDPPGWRYRLSAIPHSESTFSILGNTGVAITVLVACLAACDGSRRFRRLATPLIAVGTMSLTAYVFHVAAIAALGFDTLPADSLPVLLGLSVIILMFAACWTQFFRRGPLEWLLNRATAVAHRVL</sequence>
<keyword evidence="1" id="KW-1133">Transmembrane helix</keyword>
<dbReference type="InterPro" id="IPR052529">
    <property type="entry name" value="Bact_Transport_Assoc"/>
</dbReference>
<evidence type="ECO:0000313" key="3">
    <source>
        <dbReference type="EMBL" id="QXN89572.1"/>
    </source>
</evidence>
<protein>
    <submittedName>
        <fullName evidence="3">DUF418 domain-containing protein</fullName>
    </submittedName>
</protein>
<evidence type="ECO:0000256" key="1">
    <source>
        <dbReference type="SAM" id="Phobius"/>
    </source>
</evidence>
<dbReference type="PANTHER" id="PTHR30590:SF3">
    <property type="entry name" value="HYPOTHETICAL MEMBRANE SPANNING PROTEIN"/>
    <property type="match status" value="1"/>
</dbReference>
<feature type="transmembrane region" description="Helical" evidence="1">
    <location>
        <begin position="421"/>
        <end position="440"/>
    </location>
</feature>
<keyword evidence="1" id="KW-0812">Transmembrane</keyword>
<gene>
    <name evidence="3" type="ORF">KV110_29330</name>
</gene>
<dbReference type="Proteomes" id="UP000694257">
    <property type="component" value="Chromosome"/>
</dbReference>
<feature type="transmembrane region" description="Helical" evidence="1">
    <location>
        <begin position="387"/>
        <end position="409"/>
    </location>
</feature>
<feature type="transmembrane region" description="Helical" evidence="1">
    <location>
        <begin position="355"/>
        <end position="375"/>
    </location>
</feature>
<dbReference type="EMBL" id="CP078145">
    <property type="protein sequence ID" value="QXN89572.1"/>
    <property type="molecule type" value="Genomic_DNA"/>
</dbReference>
<dbReference type="InterPro" id="IPR007349">
    <property type="entry name" value="DUF418"/>
</dbReference>
<evidence type="ECO:0000313" key="4">
    <source>
        <dbReference type="Proteomes" id="UP000694257"/>
    </source>
</evidence>
<organism evidence="3 4">
    <name type="scientific">Nocardia iowensis</name>
    <dbReference type="NCBI Taxonomy" id="204891"/>
    <lineage>
        <taxon>Bacteria</taxon>
        <taxon>Bacillati</taxon>
        <taxon>Actinomycetota</taxon>
        <taxon>Actinomycetes</taxon>
        <taxon>Mycobacteriales</taxon>
        <taxon>Nocardiaceae</taxon>
        <taxon>Nocardia</taxon>
    </lineage>
</organism>
<accession>A0ABX8RIW6</accession>
<feature type="domain" description="DUF418" evidence="2">
    <location>
        <begin position="353"/>
        <end position="454"/>
    </location>
</feature>
<evidence type="ECO:0000259" key="2">
    <source>
        <dbReference type="Pfam" id="PF04235"/>
    </source>
</evidence>
<dbReference type="PANTHER" id="PTHR30590">
    <property type="entry name" value="INNER MEMBRANE PROTEIN"/>
    <property type="match status" value="1"/>
</dbReference>
<feature type="transmembrane region" description="Helical" evidence="1">
    <location>
        <begin position="127"/>
        <end position="145"/>
    </location>
</feature>
<reference evidence="3 4" key="1">
    <citation type="submission" date="2021-07" db="EMBL/GenBank/DDBJ databases">
        <title>Whole Genome Sequence of Nocardia Iowensis.</title>
        <authorList>
            <person name="Lamm A."/>
            <person name="Collins-Fairclough A.M."/>
            <person name="Bunk B."/>
            <person name="Sproer C."/>
        </authorList>
    </citation>
    <scope>NUCLEOTIDE SEQUENCE [LARGE SCALE GENOMIC DNA]</scope>
    <source>
        <strain evidence="3 4">NRRL 5646</strain>
    </source>
</reference>
<keyword evidence="4" id="KW-1185">Reference proteome</keyword>
<feature type="transmembrane region" description="Helical" evidence="1">
    <location>
        <begin position="202"/>
        <end position="223"/>
    </location>
</feature>
<feature type="transmembrane region" description="Helical" evidence="1">
    <location>
        <begin position="267"/>
        <end position="285"/>
    </location>
</feature>
<dbReference type="Pfam" id="PF04235">
    <property type="entry name" value="DUF418"/>
    <property type="match status" value="1"/>
</dbReference>
<feature type="transmembrane region" description="Helical" evidence="1">
    <location>
        <begin position="165"/>
        <end position="190"/>
    </location>
</feature>
<keyword evidence="1" id="KW-0472">Membrane</keyword>
<proteinExistence type="predicted"/>